<dbReference type="InterPro" id="IPR036286">
    <property type="entry name" value="LexA/Signal_pep-like_sf"/>
</dbReference>
<comment type="caution">
    <text evidence="2">The sequence shown here is derived from an EMBL/GenBank/DDBJ whole genome shotgun (WGS) entry which is preliminary data.</text>
</comment>
<dbReference type="CDD" id="cd06529">
    <property type="entry name" value="S24_LexA-like"/>
    <property type="match status" value="1"/>
</dbReference>
<evidence type="ECO:0000259" key="1">
    <source>
        <dbReference type="PROSITE" id="PS50943"/>
    </source>
</evidence>
<dbReference type="Pfam" id="PF01381">
    <property type="entry name" value="HTH_3"/>
    <property type="match status" value="1"/>
</dbReference>
<dbReference type="PANTHER" id="PTHR33516:SF2">
    <property type="entry name" value="LEXA REPRESSOR-RELATED"/>
    <property type="match status" value="1"/>
</dbReference>
<gene>
    <name evidence="2" type="ORF">H9811_00430</name>
</gene>
<dbReference type="InterPro" id="IPR050077">
    <property type="entry name" value="LexA_repressor"/>
</dbReference>
<sequence length="201" mass="22271">MKLRRKELGLSAETVAERLNVSPATVYRYEKGDIEKLPGDILPILSKVLQTTPAYLMGWEEDAAAYNVPPGFSPMPDMDTVPLVGRIACGEPITAEENLEGYVSVPSAWRATFTLQCEGDSMEPTIHDGDLVAIRKDVRIENGQIAAVRIGDEATLKHLYLHDDYIELRPENPTYASIIRRKEEMNDVSIEGKAVGLCRGL</sequence>
<dbReference type="EMBL" id="DXBP01000002">
    <property type="protein sequence ID" value="HIZ41008.1"/>
    <property type="molecule type" value="Genomic_DNA"/>
</dbReference>
<dbReference type="InterPro" id="IPR010982">
    <property type="entry name" value="Lambda_DNA-bd_dom_sf"/>
</dbReference>
<dbReference type="Pfam" id="PF00717">
    <property type="entry name" value="Peptidase_S24"/>
    <property type="match status" value="1"/>
</dbReference>
<dbReference type="SMART" id="SM00530">
    <property type="entry name" value="HTH_XRE"/>
    <property type="match status" value="1"/>
</dbReference>
<dbReference type="Gene3D" id="2.10.109.10">
    <property type="entry name" value="Umud Fragment, subunit A"/>
    <property type="match status" value="1"/>
</dbReference>
<dbReference type="AlphaFoldDB" id="A0A9D2ENI6"/>
<dbReference type="Gene3D" id="1.10.260.40">
    <property type="entry name" value="lambda repressor-like DNA-binding domains"/>
    <property type="match status" value="1"/>
</dbReference>
<dbReference type="SUPFAM" id="SSF47413">
    <property type="entry name" value="lambda repressor-like DNA-binding domains"/>
    <property type="match status" value="1"/>
</dbReference>
<organism evidence="2 3">
    <name type="scientific">Candidatus Gemmiger excrementigallinarum</name>
    <dbReference type="NCBI Taxonomy" id="2838609"/>
    <lineage>
        <taxon>Bacteria</taxon>
        <taxon>Bacillati</taxon>
        <taxon>Bacillota</taxon>
        <taxon>Clostridia</taxon>
        <taxon>Eubacteriales</taxon>
        <taxon>Gemmiger</taxon>
    </lineage>
</organism>
<dbReference type="InterPro" id="IPR039418">
    <property type="entry name" value="LexA-like"/>
</dbReference>
<dbReference type="GO" id="GO:0003677">
    <property type="term" value="F:DNA binding"/>
    <property type="evidence" value="ECO:0007669"/>
    <property type="project" value="InterPro"/>
</dbReference>
<accession>A0A9D2ENI6</accession>
<feature type="domain" description="HTH cro/C1-type" evidence="1">
    <location>
        <begin position="1"/>
        <end position="56"/>
    </location>
</feature>
<dbReference type="CDD" id="cd00093">
    <property type="entry name" value="HTH_XRE"/>
    <property type="match status" value="1"/>
</dbReference>
<reference evidence="2" key="2">
    <citation type="submission" date="2021-04" db="EMBL/GenBank/DDBJ databases">
        <authorList>
            <person name="Gilroy R."/>
        </authorList>
    </citation>
    <scope>NUCLEOTIDE SEQUENCE</scope>
    <source>
        <strain evidence="2">ChiSxjej1B13-11774</strain>
    </source>
</reference>
<name>A0A9D2ENI6_9FIRM</name>
<dbReference type="PANTHER" id="PTHR33516">
    <property type="entry name" value="LEXA REPRESSOR"/>
    <property type="match status" value="1"/>
</dbReference>
<dbReference type="SUPFAM" id="SSF51306">
    <property type="entry name" value="LexA/Signal peptidase"/>
    <property type="match status" value="1"/>
</dbReference>
<dbReference type="PROSITE" id="PS50943">
    <property type="entry name" value="HTH_CROC1"/>
    <property type="match status" value="1"/>
</dbReference>
<dbReference type="InterPro" id="IPR015927">
    <property type="entry name" value="Peptidase_S24_S26A/B/C"/>
</dbReference>
<dbReference type="InterPro" id="IPR001387">
    <property type="entry name" value="Cro/C1-type_HTH"/>
</dbReference>
<dbReference type="Proteomes" id="UP000824048">
    <property type="component" value="Unassembled WGS sequence"/>
</dbReference>
<protein>
    <submittedName>
        <fullName evidence="2">Helix-turn-helix domain-containing protein</fullName>
    </submittedName>
</protein>
<proteinExistence type="predicted"/>
<evidence type="ECO:0000313" key="2">
    <source>
        <dbReference type="EMBL" id="HIZ41008.1"/>
    </source>
</evidence>
<reference evidence="2" key="1">
    <citation type="journal article" date="2021" name="PeerJ">
        <title>Extensive microbial diversity within the chicken gut microbiome revealed by metagenomics and culture.</title>
        <authorList>
            <person name="Gilroy R."/>
            <person name="Ravi A."/>
            <person name="Getino M."/>
            <person name="Pursley I."/>
            <person name="Horton D.L."/>
            <person name="Alikhan N.F."/>
            <person name="Baker D."/>
            <person name="Gharbi K."/>
            <person name="Hall N."/>
            <person name="Watson M."/>
            <person name="Adriaenssens E.M."/>
            <person name="Foster-Nyarko E."/>
            <person name="Jarju S."/>
            <person name="Secka A."/>
            <person name="Antonio M."/>
            <person name="Oren A."/>
            <person name="Chaudhuri R.R."/>
            <person name="La Ragione R."/>
            <person name="Hildebrand F."/>
            <person name="Pallen M.J."/>
        </authorList>
    </citation>
    <scope>NUCLEOTIDE SEQUENCE</scope>
    <source>
        <strain evidence="2">ChiSxjej1B13-11774</strain>
    </source>
</reference>
<evidence type="ECO:0000313" key="3">
    <source>
        <dbReference type="Proteomes" id="UP000824048"/>
    </source>
</evidence>